<sequence>GCIPAPGAALPRCRRRRASGPRGAIRESGPCGSGRHWVGENGGNAQECVGPALRGSM</sequence>
<dbReference type="AlphaFoldDB" id="A0A6J4KP74"/>
<reference evidence="2" key="1">
    <citation type="submission" date="2020-02" db="EMBL/GenBank/DDBJ databases">
        <authorList>
            <person name="Meier V. D."/>
        </authorList>
    </citation>
    <scope>NUCLEOTIDE SEQUENCE</scope>
    <source>
        <strain evidence="2">AVDCRST_MAG68</strain>
    </source>
</reference>
<protein>
    <submittedName>
        <fullName evidence="2">Uncharacterized protein</fullName>
    </submittedName>
</protein>
<accession>A0A6J4KP74</accession>
<evidence type="ECO:0000256" key="1">
    <source>
        <dbReference type="SAM" id="MobiDB-lite"/>
    </source>
</evidence>
<feature type="region of interest" description="Disordered" evidence="1">
    <location>
        <begin position="13"/>
        <end position="44"/>
    </location>
</feature>
<dbReference type="EMBL" id="CADCTW010000065">
    <property type="protein sequence ID" value="CAA9309710.1"/>
    <property type="molecule type" value="Genomic_DNA"/>
</dbReference>
<proteinExistence type="predicted"/>
<evidence type="ECO:0000313" key="2">
    <source>
        <dbReference type="EMBL" id="CAA9309710.1"/>
    </source>
</evidence>
<organism evidence="2">
    <name type="scientific">uncultured Gemmatimonadota bacterium</name>
    <dbReference type="NCBI Taxonomy" id="203437"/>
    <lineage>
        <taxon>Bacteria</taxon>
        <taxon>Pseudomonadati</taxon>
        <taxon>Gemmatimonadota</taxon>
        <taxon>environmental samples</taxon>
    </lineage>
</organism>
<feature type="non-terminal residue" evidence="2">
    <location>
        <position position="57"/>
    </location>
</feature>
<gene>
    <name evidence="2" type="ORF">AVDCRST_MAG68-1106</name>
</gene>
<feature type="non-terminal residue" evidence="2">
    <location>
        <position position="1"/>
    </location>
</feature>
<name>A0A6J4KP74_9BACT</name>